<evidence type="ECO:0000313" key="2">
    <source>
        <dbReference type="Proteomes" id="UP001222027"/>
    </source>
</evidence>
<comment type="caution">
    <text evidence="1">The sequence shown here is derived from an EMBL/GenBank/DDBJ whole genome shotgun (WGS) entry which is preliminary data.</text>
</comment>
<name>A0AAV8RYI1_ENSVE</name>
<dbReference type="EMBL" id="JAQQAF010000001">
    <property type="protein sequence ID" value="KAJ8512194.1"/>
    <property type="molecule type" value="Genomic_DNA"/>
</dbReference>
<keyword evidence="2" id="KW-1185">Reference proteome</keyword>
<proteinExistence type="predicted"/>
<dbReference type="AlphaFoldDB" id="A0AAV8RYI1"/>
<sequence>MVGSCFCLEKNSNSPSASPSSLCALRENRSKPSLYFRWCGPRLSLFLCAFFCVKGRGGAGKKSNHFLLLNFCFALLNFVLINGLTQKRAGAEAEGDGLSQAVLDRRAESQEESLRFRPRRWSASHSFKAILLPSSPRAFASPPRKDSFPLFLPLFSLPFSLKSSPSISTNRRAKSSSSFAPSEISCGGRWRRCGEGTTVL</sequence>
<accession>A0AAV8RYI1</accession>
<evidence type="ECO:0000313" key="1">
    <source>
        <dbReference type="EMBL" id="KAJ8512194.1"/>
    </source>
</evidence>
<evidence type="ECO:0008006" key="3">
    <source>
        <dbReference type="Google" id="ProtNLM"/>
    </source>
</evidence>
<protein>
    <recommendedName>
        <fullName evidence="3">Transmembrane protein</fullName>
    </recommendedName>
</protein>
<dbReference type="Proteomes" id="UP001222027">
    <property type="component" value="Unassembled WGS sequence"/>
</dbReference>
<organism evidence="1 2">
    <name type="scientific">Ensete ventricosum</name>
    <name type="common">Abyssinian banana</name>
    <name type="synonym">Musa ensete</name>
    <dbReference type="NCBI Taxonomy" id="4639"/>
    <lineage>
        <taxon>Eukaryota</taxon>
        <taxon>Viridiplantae</taxon>
        <taxon>Streptophyta</taxon>
        <taxon>Embryophyta</taxon>
        <taxon>Tracheophyta</taxon>
        <taxon>Spermatophyta</taxon>
        <taxon>Magnoliopsida</taxon>
        <taxon>Liliopsida</taxon>
        <taxon>Zingiberales</taxon>
        <taxon>Musaceae</taxon>
        <taxon>Ensete</taxon>
    </lineage>
</organism>
<reference evidence="1 2" key="1">
    <citation type="submission" date="2022-12" db="EMBL/GenBank/DDBJ databases">
        <title>Chromosome-scale assembly of the Ensete ventricosum genome.</title>
        <authorList>
            <person name="Dussert Y."/>
            <person name="Stocks J."/>
            <person name="Wendawek A."/>
            <person name="Woldeyes F."/>
            <person name="Nichols R.A."/>
            <person name="Borrell J.S."/>
        </authorList>
    </citation>
    <scope>NUCLEOTIDE SEQUENCE [LARGE SCALE GENOMIC DNA]</scope>
    <source>
        <strain evidence="2">cv. Maze</strain>
        <tissue evidence="1">Seeds</tissue>
    </source>
</reference>
<gene>
    <name evidence="1" type="ORF">OPV22_002628</name>
</gene>